<gene>
    <name evidence="2" type="ORF">METZ01_LOCUS9705</name>
</gene>
<sequence>MKNLKFTIITFYQFKKNRNLEKLQNLLKHFCSFHKIKGTILLADEGINGTVAGLIKPIKLLELEIQKLGFTRLELKRSFYELMPFNRLKIKIKNEIVTFDGSQLDVENHSGKHVVSNEWNTLIEDEKTIVIDVRNNFEVEIGSFERSINPKTKNFSEFKKYVDKNLSENKNRKIAMYCTGGIRCEKASSYMLNKGFKNIFQLKGGILQYLEDISIKKSKWQGECFVFDNRVSIKNEMASGTYELCHACRNLLGLEDRLSKNYVKGISCSKCINKISKDKILKLKERNKQIEISKKKGLYNPYIKYTPSDFS</sequence>
<dbReference type="HAMAP" id="MF_00469">
    <property type="entry name" value="TrhO"/>
    <property type="match status" value="1"/>
</dbReference>
<evidence type="ECO:0000259" key="1">
    <source>
        <dbReference type="PROSITE" id="PS50206"/>
    </source>
</evidence>
<dbReference type="PROSITE" id="PS50206">
    <property type="entry name" value="RHODANESE_3"/>
    <property type="match status" value="1"/>
</dbReference>
<dbReference type="AlphaFoldDB" id="A0A381NQH9"/>
<dbReference type="InterPro" id="IPR040503">
    <property type="entry name" value="TRHO_N"/>
</dbReference>
<proteinExistence type="inferred from homology"/>
<dbReference type="SUPFAM" id="SSF52821">
    <property type="entry name" value="Rhodanese/Cell cycle control phosphatase"/>
    <property type="match status" value="1"/>
</dbReference>
<dbReference type="Pfam" id="PF00581">
    <property type="entry name" value="Rhodanese"/>
    <property type="match status" value="1"/>
</dbReference>
<dbReference type="PANTHER" id="PTHR43268">
    <property type="entry name" value="THIOSULFATE SULFURTRANSFERASE/RHODANESE-LIKE DOMAIN-CONTAINING PROTEIN 2"/>
    <property type="match status" value="1"/>
</dbReference>
<organism evidence="2">
    <name type="scientific">marine metagenome</name>
    <dbReference type="NCBI Taxonomy" id="408172"/>
    <lineage>
        <taxon>unclassified sequences</taxon>
        <taxon>metagenomes</taxon>
        <taxon>ecological metagenomes</taxon>
    </lineage>
</organism>
<reference evidence="2" key="1">
    <citation type="submission" date="2018-05" db="EMBL/GenBank/DDBJ databases">
        <authorList>
            <person name="Lanie J.A."/>
            <person name="Ng W.-L."/>
            <person name="Kazmierczak K.M."/>
            <person name="Andrzejewski T.M."/>
            <person name="Davidsen T.M."/>
            <person name="Wayne K.J."/>
            <person name="Tettelin H."/>
            <person name="Glass J.I."/>
            <person name="Rusch D."/>
            <person name="Podicherti R."/>
            <person name="Tsui H.-C.T."/>
            <person name="Winkler M.E."/>
        </authorList>
    </citation>
    <scope>NUCLEOTIDE SEQUENCE</scope>
</reference>
<name>A0A381NQH9_9ZZZZ</name>
<dbReference type="Pfam" id="PF17773">
    <property type="entry name" value="UPF0176_N"/>
    <property type="match status" value="1"/>
</dbReference>
<dbReference type="CDD" id="cd01518">
    <property type="entry name" value="RHOD_YceA"/>
    <property type="match status" value="1"/>
</dbReference>
<accession>A0A381NQH9</accession>
<dbReference type="InterPro" id="IPR020936">
    <property type="entry name" value="TrhO"/>
</dbReference>
<feature type="domain" description="Rhodanese" evidence="1">
    <location>
        <begin position="124"/>
        <end position="214"/>
    </location>
</feature>
<dbReference type="PANTHER" id="PTHR43268:SF3">
    <property type="entry name" value="RHODANESE-LIKE DOMAIN-CONTAINING PROTEIN 7-RELATED"/>
    <property type="match status" value="1"/>
</dbReference>
<dbReference type="EMBL" id="UINC01000527">
    <property type="protein sequence ID" value="SUZ56851.1"/>
    <property type="molecule type" value="Genomic_DNA"/>
</dbReference>
<dbReference type="InterPro" id="IPR001763">
    <property type="entry name" value="Rhodanese-like_dom"/>
</dbReference>
<dbReference type="NCBIfam" id="NF001136">
    <property type="entry name" value="PRK00142.1-4"/>
    <property type="match status" value="1"/>
</dbReference>
<dbReference type="Gene3D" id="3.40.250.10">
    <property type="entry name" value="Rhodanese-like domain"/>
    <property type="match status" value="1"/>
</dbReference>
<dbReference type="InterPro" id="IPR036873">
    <property type="entry name" value="Rhodanese-like_dom_sf"/>
</dbReference>
<protein>
    <recommendedName>
        <fullName evidence="1">Rhodanese domain-containing protein</fullName>
    </recommendedName>
</protein>
<dbReference type="SMART" id="SM00450">
    <property type="entry name" value="RHOD"/>
    <property type="match status" value="1"/>
</dbReference>
<dbReference type="Gene3D" id="3.30.70.100">
    <property type="match status" value="1"/>
</dbReference>
<evidence type="ECO:0000313" key="2">
    <source>
        <dbReference type="EMBL" id="SUZ56851.1"/>
    </source>
</evidence>